<reference evidence="3" key="1">
    <citation type="submission" date="2022-08" db="EMBL/GenBank/DDBJ databases">
        <authorList>
            <consortium name="DOE Joint Genome Institute"/>
            <person name="Min B."/>
            <person name="Riley R."/>
            <person name="Sierra-Patev S."/>
            <person name="Naranjo-Ortiz M."/>
            <person name="Looney B."/>
            <person name="Konkel Z."/>
            <person name="Slot J.C."/>
            <person name="Sakamoto Y."/>
            <person name="Steenwyk J.L."/>
            <person name="Rokas A."/>
            <person name="Carro J."/>
            <person name="Camarero S."/>
            <person name="Ferreira P."/>
            <person name="Molpeceres G."/>
            <person name="Ruiz-Duenas F.J."/>
            <person name="Serrano A."/>
            <person name="Henrissat B."/>
            <person name="Drula E."/>
            <person name="Hughes K.W."/>
            <person name="Mata J.L."/>
            <person name="Ishikawa N.K."/>
            <person name="Vargas-Isla R."/>
            <person name="Ushijima S."/>
            <person name="Smith C.A."/>
            <person name="Ahrendt S."/>
            <person name="Andreopoulos W."/>
            <person name="He G."/>
            <person name="Labutti K."/>
            <person name="Lipzen A."/>
            <person name="Ng V."/>
            <person name="Sandor L."/>
            <person name="Barry K."/>
            <person name="Martinez A.T."/>
            <person name="Xiao Y."/>
            <person name="Gibbons J.G."/>
            <person name="Terashima K."/>
            <person name="Hibbett D.S."/>
            <person name="Grigoriev I.V."/>
        </authorList>
    </citation>
    <scope>NUCLEOTIDE SEQUENCE</scope>
    <source>
        <strain evidence="3">TFB9207</strain>
    </source>
</reference>
<evidence type="ECO:0000256" key="2">
    <source>
        <dbReference type="SAM" id="Phobius"/>
    </source>
</evidence>
<feature type="region of interest" description="Disordered" evidence="1">
    <location>
        <begin position="246"/>
        <end position="312"/>
    </location>
</feature>
<feature type="transmembrane region" description="Helical" evidence="2">
    <location>
        <begin position="80"/>
        <end position="106"/>
    </location>
</feature>
<accession>A0AA38PC19</accession>
<organism evidence="3 4">
    <name type="scientific">Lentinula raphanica</name>
    <dbReference type="NCBI Taxonomy" id="153919"/>
    <lineage>
        <taxon>Eukaryota</taxon>
        <taxon>Fungi</taxon>
        <taxon>Dikarya</taxon>
        <taxon>Basidiomycota</taxon>
        <taxon>Agaricomycotina</taxon>
        <taxon>Agaricomycetes</taxon>
        <taxon>Agaricomycetidae</taxon>
        <taxon>Agaricales</taxon>
        <taxon>Marasmiineae</taxon>
        <taxon>Omphalotaceae</taxon>
        <taxon>Lentinula</taxon>
    </lineage>
</organism>
<protein>
    <recommendedName>
        <fullName evidence="5">MARVEL domain-containing protein</fullName>
    </recommendedName>
</protein>
<feature type="transmembrane region" description="Helical" evidence="2">
    <location>
        <begin position="49"/>
        <end position="68"/>
    </location>
</feature>
<feature type="compositionally biased region" description="Polar residues" evidence="1">
    <location>
        <begin position="391"/>
        <end position="400"/>
    </location>
</feature>
<dbReference type="AlphaFoldDB" id="A0AA38PC19"/>
<proteinExistence type="predicted"/>
<feature type="transmembrane region" description="Helical" evidence="2">
    <location>
        <begin position="126"/>
        <end position="151"/>
    </location>
</feature>
<keyword evidence="2" id="KW-0812">Transmembrane</keyword>
<feature type="region of interest" description="Disordered" evidence="1">
    <location>
        <begin position="348"/>
        <end position="400"/>
    </location>
</feature>
<evidence type="ECO:0000256" key="1">
    <source>
        <dbReference type="SAM" id="MobiDB-lite"/>
    </source>
</evidence>
<comment type="caution">
    <text evidence="3">The sequence shown here is derived from an EMBL/GenBank/DDBJ whole genome shotgun (WGS) entry which is preliminary data.</text>
</comment>
<dbReference type="Proteomes" id="UP001163846">
    <property type="component" value="Unassembled WGS sequence"/>
</dbReference>
<keyword evidence="2" id="KW-0472">Membrane</keyword>
<evidence type="ECO:0000313" key="3">
    <source>
        <dbReference type="EMBL" id="KAJ3839826.1"/>
    </source>
</evidence>
<name>A0AA38PC19_9AGAR</name>
<gene>
    <name evidence="3" type="ORF">F5878DRAFT_100911</name>
</gene>
<dbReference type="EMBL" id="MU806107">
    <property type="protein sequence ID" value="KAJ3839826.1"/>
    <property type="molecule type" value="Genomic_DNA"/>
</dbReference>
<feature type="transmembrane region" description="Helical" evidence="2">
    <location>
        <begin position="7"/>
        <end position="29"/>
    </location>
</feature>
<sequence>MPNSFVWFRYLVFALSIICSAVIASVSVWNLGFAQQSSQTLPQIIQVDSFVIFVGASSLVAVFTIIFVEVGRREAFTCRVWFDCLWSGFLFLLNISAASVVTALMPSQMCRRTSKLSSEACTSTKVLQGFTWLFTILLFSYFVTIFITVFIRSGSDSRLWYYSIYDISSYNRHNSNARLQSPPTSPMPRMSSLKRFIKPPSISSIIAPRPQRPNTNVVENIMPYAYRSGLSPDYQIEHFQFPARLPRKAPDLQRPPIAAGAGPKNLYPEYLRSSLTPNQPTQPQNTHRSSIVSGDGLSPHESPPPLGVWPRPDIMTQASRRSHRITPQAQTGITTRVASMRLVTESEARPGVSILDAGDPRSRPTGPRTRAGSNSMGNSISVNRPPDLDLSNLSTLRPNR</sequence>
<feature type="compositionally biased region" description="Polar residues" evidence="1">
    <location>
        <begin position="371"/>
        <end position="382"/>
    </location>
</feature>
<evidence type="ECO:0000313" key="4">
    <source>
        <dbReference type="Proteomes" id="UP001163846"/>
    </source>
</evidence>
<evidence type="ECO:0008006" key="5">
    <source>
        <dbReference type="Google" id="ProtNLM"/>
    </source>
</evidence>
<feature type="compositionally biased region" description="Polar residues" evidence="1">
    <location>
        <begin position="273"/>
        <end position="292"/>
    </location>
</feature>
<keyword evidence="4" id="KW-1185">Reference proteome</keyword>
<keyword evidence="2" id="KW-1133">Transmembrane helix</keyword>